<dbReference type="HOGENOM" id="CLU_1580630_0_0_1"/>
<dbReference type="InterPro" id="IPR005202">
    <property type="entry name" value="TF_GRAS"/>
</dbReference>
<evidence type="ECO:0000256" key="2">
    <source>
        <dbReference type="ARBA" id="ARBA00023163"/>
    </source>
</evidence>
<dbReference type="Pfam" id="PF03514">
    <property type="entry name" value="GRAS"/>
    <property type="match status" value="1"/>
</dbReference>
<keyword evidence="1" id="KW-0805">Transcription regulation</keyword>
<dbReference type="OMA" id="CKEQFGH"/>
<evidence type="ECO:0000313" key="4">
    <source>
        <dbReference type="EMBL" id="ERN06265.1"/>
    </source>
</evidence>
<evidence type="ECO:0000256" key="3">
    <source>
        <dbReference type="PROSITE-ProRule" id="PRU01191"/>
    </source>
</evidence>
<evidence type="ECO:0000256" key="1">
    <source>
        <dbReference type="ARBA" id="ARBA00023015"/>
    </source>
</evidence>
<evidence type="ECO:0000313" key="5">
    <source>
        <dbReference type="Proteomes" id="UP000017836"/>
    </source>
</evidence>
<reference evidence="5" key="1">
    <citation type="journal article" date="2013" name="Science">
        <title>The Amborella genome and the evolution of flowering plants.</title>
        <authorList>
            <consortium name="Amborella Genome Project"/>
        </authorList>
    </citation>
    <scope>NUCLEOTIDE SEQUENCE [LARGE SCALE GENOMIC DNA]</scope>
</reference>
<organism evidence="4 5">
    <name type="scientific">Amborella trichopoda</name>
    <dbReference type="NCBI Taxonomy" id="13333"/>
    <lineage>
        <taxon>Eukaryota</taxon>
        <taxon>Viridiplantae</taxon>
        <taxon>Streptophyta</taxon>
        <taxon>Embryophyta</taxon>
        <taxon>Tracheophyta</taxon>
        <taxon>Spermatophyta</taxon>
        <taxon>Magnoliopsida</taxon>
        <taxon>Amborellales</taxon>
        <taxon>Amborellaceae</taxon>
        <taxon>Amborella</taxon>
    </lineage>
</organism>
<dbReference type="AlphaFoldDB" id="W1PGQ3"/>
<name>W1PGQ3_AMBTC</name>
<accession>W1PGQ3</accession>
<feature type="region of interest" description="VHIID" evidence="3">
    <location>
        <begin position="91"/>
        <end position="156"/>
    </location>
</feature>
<dbReference type="PROSITE" id="PS50985">
    <property type="entry name" value="GRAS"/>
    <property type="match status" value="1"/>
</dbReference>
<dbReference type="PANTHER" id="PTHR31636">
    <property type="entry name" value="OSJNBA0084A10.13 PROTEIN-RELATED"/>
    <property type="match status" value="1"/>
</dbReference>
<feature type="short sequence motif" description="VHIID" evidence="3">
    <location>
        <begin position="122"/>
        <end position="126"/>
    </location>
</feature>
<comment type="similarity">
    <text evidence="3">Belongs to the GRAS family.</text>
</comment>
<dbReference type="Proteomes" id="UP000017836">
    <property type="component" value="Unassembled WGS sequence"/>
</dbReference>
<dbReference type="EMBL" id="KI393908">
    <property type="protein sequence ID" value="ERN06265.1"/>
    <property type="molecule type" value="Genomic_DNA"/>
</dbReference>
<protein>
    <submittedName>
        <fullName evidence="4">Uncharacterized protein</fullName>
    </submittedName>
</protein>
<dbReference type="eggNOG" id="ENOG502QUV6">
    <property type="taxonomic scope" value="Eukaryota"/>
</dbReference>
<proteinExistence type="inferred from homology"/>
<keyword evidence="5" id="KW-1185">Reference proteome</keyword>
<gene>
    <name evidence="4" type="ORF">AMTR_s00016p00207840</name>
</gene>
<dbReference type="Gramene" id="ERN06265">
    <property type="protein sequence ID" value="ERN06265"/>
    <property type="gene ID" value="AMTR_s00016p00207840"/>
</dbReference>
<feature type="short sequence motif" description="LxCxE motif" evidence="3">
    <location>
        <begin position="23"/>
        <end position="27"/>
    </location>
</feature>
<sequence>MNGGGGEGSGSHDSGLQLVHLLLACAEAVAKEDYPAAHRCLLHLSRAASPLGDSMQRVASYFADALSARLSPPPSPQPQPVAHPAELLKIYQILYQACPYIKFAHFTANHAIFEAFASETRVHVIDLDILQGYQWPAFLQALAGRPGGPPALRLTGKVHKTLRQQFSRQ</sequence>
<comment type="caution">
    <text evidence="3">Lacks conserved residue(s) required for the propagation of feature annotation.</text>
</comment>
<keyword evidence="2" id="KW-0804">Transcription</keyword>